<name>A0A2X1ACY8_BREDI</name>
<organism evidence="4 5">
    <name type="scientific">Brevundimonas diminuta</name>
    <name type="common">Pseudomonas diminuta</name>
    <dbReference type="NCBI Taxonomy" id="293"/>
    <lineage>
        <taxon>Bacteria</taxon>
        <taxon>Pseudomonadati</taxon>
        <taxon>Pseudomonadota</taxon>
        <taxon>Alphaproteobacteria</taxon>
        <taxon>Caulobacterales</taxon>
        <taxon>Caulobacteraceae</taxon>
        <taxon>Brevundimonas</taxon>
    </lineage>
</organism>
<evidence type="ECO:0000313" key="4">
    <source>
        <dbReference type="EMBL" id="SPU42207.1"/>
    </source>
</evidence>
<dbReference type="Gene3D" id="3.40.630.30">
    <property type="match status" value="1"/>
</dbReference>
<dbReference type="RefSeq" id="WP_128114812.1">
    <property type="nucleotide sequence ID" value="NZ_UAQM01000001.1"/>
</dbReference>
<evidence type="ECO:0000256" key="2">
    <source>
        <dbReference type="ARBA" id="ARBA00023315"/>
    </source>
</evidence>
<dbReference type="Proteomes" id="UP000250358">
    <property type="component" value="Unassembled WGS sequence"/>
</dbReference>
<gene>
    <name evidence="4" type="primary">yjaB_1</name>
    <name evidence="4" type="ORF">NCTC11165_00348</name>
</gene>
<evidence type="ECO:0000313" key="5">
    <source>
        <dbReference type="Proteomes" id="UP000250358"/>
    </source>
</evidence>
<dbReference type="AlphaFoldDB" id="A0A2X1ACY8"/>
<dbReference type="PANTHER" id="PTHR43800">
    <property type="entry name" value="PEPTIDYL-LYSINE N-ACETYLTRANSFERASE YJAB"/>
    <property type="match status" value="1"/>
</dbReference>
<feature type="domain" description="N-acetyltransferase" evidence="3">
    <location>
        <begin position="1"/>
        <end position="144"/>
    </location>
</feature>
<dbReference type="EMBL" id="UAQM01000001">
    <property type="protein sequence ID" value="SPU42207.1"/>
    <property type="molecule type" value="Genomic_DNA"/>
</dbReference>
<accession>A0A2X1ACY8</accession>
<dbReference type="Pfam" id="PF00583">
    <property type="entry name" value="Acetyltransf_1"/>
    <property type="match status" value="1"/>
</dbReference>
<keyword evidence="1 4" id="KW-0808">Transferase</keyword>
<dbReference type="CDD" id="cd04301">
    <property type="entry name" value="NAT_SF"/>
    <property type="match status" value="1"/>
</dbReference>
<dbReference type="PROSITE" id="PS51186">
    <property type="entry name" value="GNAT"/>
    <property type="match status" value="1"/>
</dbReference>
<dbReference type="InterPro" id="IPR000182">
    <property type="entry name" value="GNAT_dom"/>
</dbReference>
<evidence type="ECO:0000256" key="1">
    <source>
        <dbReference type="ARBA" id="ARBA00022679"/>
    </source>
</evidence>
<evidence type="ECO:0000259" key="3">
    <source>
        <dbReference type="PROSITE" id="PS51186"/>
    </source>
</evidence>
<keyword evidence="2 4" id="KW-0012">Acyltransferase</keyword>
<dbReference type="SUPFAM" id="SSF55729">
    <property type="entry name" value="Acyl-CoA N-acyltransferases (Nat)"/>
    <property type="match status" value="1"/>
</dbReference>
<sequence length="146" mass="15400">MIRPAAPADAPALTAVWRRAVEATHHFLTPEAIDAIEADVSAWLNSGDPNLWACERDGAPVAFLGLNGDELAALFVEPGLHRSGVGRSLVAHAVAHGARRLSVNEDNPGARAFYERLGFQAVGRAETDGAGRPYPLILMALSADPA</sequence>
<dbReference type="PANTHER" id="PTHR43800:SF1">
    <property type="entry name" value="PEPTIDYL-LYSINE N-ACETYLTRANSFERASE YJAB"/>
    <property type="match status" value="1"/>
</dbReference>
<dbReference type="GO" id="GO:0016747">
    <property type="term" value="F:acyltransferase activity, transferring groups other than amino-acyl groups"/>
    <property type="evidence" value="ECO:0007669"/>
    <property type="project" value="InterPro"/>
</dbReference>
<dbReference type="InterPro" id="IPR016181">
    <property type="entry name" value="Acyl_CoA_acyltransferase"/>
</dbReference>
<protein>
    <submittedName>
        <fullName evidence="4">Uncharacterized N-acetyltransferase YjaB</fullName>
        <ecNumber evidence="4">2.3.1.-</ecNumber>
    </submittedName>
</protein>
<proteinExistence type="predicted"/>
<reference evidence="4 5" key="1">
    <citation type="submission" date="2018-06" db="EMBL/GenBank/DDBJ databases">
        <authorList>
            <consortium name="Pathogen Informatics"/>
            <person name="Doyle S."/>
        </authorList>
    </citation>
    <scope>NUCLEOTIDE SEQUENCE [LARGE SCALE GENOMIC DNA]</scope>
    <source>
        <strain evidence="4 5">NCTC11165</strain>
    </source>
</reference>
<dbReference type="EC" id="2.3.1.-" evidence="4"/>